<evidence type="ECO:0000313" key="1">
    <source>
        <dbReference type="EMBL" id="MCH82036.1"/>
    </source>
</evidence>
<dbReference type="GO" id="GO:0003964">
    <property type="term" value="F:RNA-directed DNA polymerase activity"/>
    <property type="evidence" value="ECO:0007669"/>
    <property type="project" value="UniProtKB-KW"/>
</dbReference>
<dbReference type="AlphaFoldDB" id="A0A392M3Y7"/>
<protein>
    <submittedName>
        <fullName evidence="1">LINE-1 reverse transcriptase like</fullName>
    </submittedName>
</protein>
<organism evidence="1 2">
    <name type="scientific">Trifolium medium</name>
    <dbReference type="NCBI Taxonomy" id="97028"/>
    <lineage>
        <taxon>Eukaryota</taxon>
        <taxon>Viridiplantae</taxon>
        <taxon>Streptophyta</taxon>
        <taxon>Embryophyta</taxon>
        <taxon>Tracheophyta</taxon>
        <taxon>Spermatophyta</taxon>
        <taxon>Magnoliopsida</taxon>
        <taxon>eudicotyledons</taxon>
        <taxon>Gunneridae</taxon>
        <taxon>Pentapetalae</taxon>
        <taxon>rosids</taxon>
        <taxon>fabids</taxon>
        <taxon>Fabales</taxon>
        <taxon>Fabaceae</taxon>
        <taxon>Papilionoideae</taxon>
        <taxon>50 kb inversion clade</taxon>
        <taxon>NPAAA clade</taxon>
        <taxon>Hologalegina</taxon>
        <taxon>IRL clade</taxon>
        <taxon>Trifolieae</taxon>
        <taxon>Trifolium</taxon>
    </lineage>
</organism>
<keyword evidence="1" id="KW-0548">Nucleotidyltransferase</keyword>
<comment type="caution">
    <text evidence="1">The sequence shown here is derived from an EMBL/GenBank/DDBJ whole genome shotgun (WGS) entry which is preliminary data.</text>
</comment>
<keyword evidence="2" id="KW-1185">Reference proteome</keyword>
<gene>
    <name evidence="1" type="ORF">A2U01_0002832</name>
</gene>
<name>A0A392M3Y7_9FABA</name>
<accession>A0A392M3Y7</accession>
<reference evidence="1 2" key="1">
    <citation type="journal article" date="2018" name="Front. Plant Sci.">
        <title>Red Clover (Trifolium pratense) and Zigzag Clover (T. medium) - A Picture of Genomic Similarities and Differences.</title>
        <authorList>
            <person name="Dluhosova J."/>
            <person name="Istvanek J."/>
            <person name="Nedelnik J."/>
            <person name="Repkova J."/>
        </authorList>
    </citation>
    <scope>NUCLEOTIDE SEQUENCE [LARGE SCALE GENOMIC DNA]</scope>
    <source>
        <strain evidence="2">cv. 10/8</strain>
        <tissue evidence="1">Leaf</tissue>
    </source>
</reference>
<dbReference type="Proteomes" id="UP000265520">
    <property type="component" value="Unassembled WGS sequence"/>
</dbReference>
<keyword evidence="1" id="KW-0808">Transferase</keyword>
<proteinExistence type="predicted"/>
<dbReference type="EMBL" id="LXQA010003119">
    <property type="protein sequence ID" value="MCH82036.1"/>
    <property type="molecule type" value="Genomic_DNA"/>
</dbReference>
<dbReference type="PANTHER" id="PTHR33116">
    <property type="entry name" value="REVERSE TRANSCRIPTASE ZINC-BINDING DOMAIN-CONTAINING PROTEIN-RELATED-RELATED"/>
    <property type="match status" value="1"/>
</dbReference>
<sequence length="263" mass="29368">MFDQFFTTANLPRRFSSYFITLIPKVDSPFRIGDFRPISLVGSLYKLVAKGRQLEDGVVAVNEIIDLAKKSRKECLIFKVDFEKAWVRACIFSGNLSILVNGMVEGLSAAVRTVEERNLYTGFKVGNSMKFVSHLQYADDTLFLREAIVANLWSIKAILRGFELASAPKVNFGKSKVMGVNVSGEFLGLAERFLHCSRASLPFTYLGLPAGANARSLSTWQPLIDKISRKLGSWKNKWVSMGGRVVLLNSVLNSIPIVTPRFY</sequence>
<keyword evidence="1" id="KW-0695">RNA-directed DNA polymerase</keyword>
<dbReference type="PANTHER" id="PTHR33116:SF78">
    <property type="entry name" value="OS12G0587133 PROTEIN"/>
    <property type="match status" value="1"/>
</dbReference>
<evidence type="ECO:0000313" key="2">
    <source>
        <dbReference type="Proteomes" id="UP000265520"/>
    </source>
</evidence>